<comment type="caution">
    <text evidence="1">The sequence shown here is derived from an EMBL/GenBank/DDBJ whole genome shotgun (WGS) entry which is preliminary data.</text>
</comment>
<evidence type="ECO:0000313" key="1">
    <source>
        <dbReference type="EMBL" id="MFK9095419.1"/>
    </source>
</evidence>
<evidence type="ECO:0000313" key="2">
    <source>
        <dbReference type="Proteomes" id="UP001623041"/>
    </source>
</evidence>
<dbReference type="EMBL" id="JBJHQH010000046">
    <property type="protein sequence ID" value="MFK9095419.1"/>
    <property type="molecule type" value="Genomic_DNA"/>
</dbReference>
<dbReference type="Proteomes" id="UP001623041">
    <property type="component" value="Unassembled WGS sequence"/>
</dbReference>
<protein>
    <submittedName>
        <fullName evidence="1">Uncharacterized protein</fullName>
    </submittedName>
</protein>
<reference evidence="1 2" key="1">
    <citation type="submission" date="2024-11" db="EMBL/GenBank/DDBJ databases">
        <authorList>
            <person name="Lucas J.A."/>
        </authorList>
    </citation>
    <scope>NUCLEOTIDE SEQUENCE [LARGE SCALE GENOMIC DNA]</scope>
    <source>
        <strain evidence="1 2">Z 5.4</strain>
    </source>
</reference>
<name>A0ABW8RPF9_9BACI</name>
<organism evidence="1 2">
    <name type="scientific">Bacillus salipaludis</name>
    <dbReference type="NCBI Taxonomy" id="2547811"/>
    <lineage>
        <taxon>Bacteria</taxon>
        <taxon>Bacillati</taxon>
        <taxon>Bacillota</taxon>
        <taxon>Bacilli</taxon>
        <taxon>Bacillales</taxon>
        <taxon>Bacillaceae</taxon>
        <taxon>Bacillus</taxon>
    </lineage>
</organism>
<proteinExistence type="predicted"/>
<sequence length="74" mass="8688">MKFWESSFIEKQTMWGSEPTGYMIFTSVSKKAPMFGKGKPLERVLLMEIQSFLDSMIVKKGVRVSWIELVKYLY</sequence>
<gene>
    <name evidence="1" type="ORF">ACJEBI_28740</name>
</gene>
<keyword evidence="2" id="KW-1185">Reference proteome</keyword>
<dbReference type="RefSeq" id="WP_406583798.1">
    <property type="nucleotide sequence ID" value="NZ_JBJHQH010000046.1"/>
</dbReference>
<accession>A0ABW8RPF9</accession>